<dbReference type="Pfam" id="PF00593">
    <property type="entry name" value="TonB_dep_Rec_b-barrel"/>
    <property type="match status" value="1"/>
</dbReference>
<evidence type="ECO:0000256" key="13">
    <source>
        <dbReference type="SAM" id="SignalP"/>
    </source>
</evidence>
<comment type="subcellular location">
    <subcellularLocation>
        <location evidence="1 11">Cell outer membrane</location>
        <topology evidence="1 11">Multi-pass membrane protein</topology>
    </subcellularLocation>
</comment>
<reference evidence="16 17" key="1">
    <citation type="submission" date="2016-06" db="EMBL/GenBank/DDBJ databases">
        <title>Genome sequence of endosymbiont of Candidatus Endolucinida thiodiazotropha.</title>
        <authorList>
            <person name="Poehlein A."/>
            <person name="Koenig S."/>
            <person name="Heiden S.E."/>
            <person name="Thuermer A."/>
            <person name="Voget S."/>
            <person name="Daniel R."/>
            <person name="Markert S."/>
            <person name="Gros O."/>
            <person name="Schweder T."/>
        </authorList>
    </citation>
    <scope>NUCLEOTIDE SEQUENCE [LARGE SCALE GENOMIC DNA]</scope>
    <source>
        <strain evidence="16 17">COS</strain>
    </source>
</reference>
<evidence type="ECO:0000256" key="7">
    <source>
        <dbReference type="ARBA" id="ARBA00023077"/>
    </source>
</evidence>
<feature type="chain" id="PRO_5030952240" evidence="13">
    <location>
        <begin position="22"/>
        <end position="695"/>
    </location>
</feature>
<comment type="caution">
    <text evidence="16">The sequence shown here is derived from an EMBL/GenBank/DDBJ whole genome shotgun (WGS) entry which is preliminary data.</text>
</comment>
<dbReference type="SUPFAM" id="SSF56935">
    <property type="entry name" value="Porins"/>
    <property type="match status" value="1"/>
</dbReference>
<dbReference type="Proteomes" id="UP000094769">
    <property type="component" value="Unassembled WGS sequence"/>
</dbReference>
<evidence type="ECO:0000313" key="16">
    <source>
        <dbReference type="EMBL" id="ODJ89491.1"/>
    </source>
</evidence>
<comment type="similarity">
    <text evidence="2">Belongs to the TonB-dependent receptor family. Hemoglobin/haptoglobin binding protein subfamily.</text>
</comment>
<evidence type="ECO:0000259" key="14">
    <source>
        <dbReference type="Pfam" id="PF00593"/>
    </source>
</evidence>
<dbReference type="GO" id="GO:0009279">
    <property type="term" value="C:cell outer membrane"/>
    <property type="evidence" value="ECO:0007669"/>
    <property type="project" value="UniProtKB-SubCell"/>
</dbReference>
<evidence type="ECO:0000256" key="12">
    <source>
        <dbReference type="RuleBase" id="RU003357"/>
    </source>
</evidence>
<keyword evidence="5 11" id="KW-0812">Transmembrane</keyword>
<evidence type="ECO:0000256" key="6">
    <source>
        <dbReference type="ARBA" id="ARBA00022729"/>
    </source>
</evidence>
<keyword evidence="8 11" id="KW-0472">Membrane</keyword>
<name>A0A7Z0VQJ6_9GAMM</name>
<keyword evidence="10 11" id="KW-0998">Cell outer membrane</keyword>
<evidence type="ECO:0000313" key="17">
    <source>
        <dbReference type="Proteomes" id="UP000094769"/>
    </source>
</evidence>
<dbReference type="InterPro" id="IPR012910">
    <property type="entry name" value="Plug_dom"/>
</dbReference>
<dbReference type="CDD" id="cd01347">
    <property type="entry name" value="ligand_gated_channel"/>
    <property type="match status" value="1"/>
</dbReference>
<evidence type="ECO:0000256" key="10">
    <source>
        <dbReference type="ARBA" id="ARBA00023237"/>
    </source>
</evidence>
<evidence type="ECO:0000256" key="9">
    <source>
        <dbReference type="ARBA" id="ARBA00023170"/>
    </source>
</evidence>
<keyword evidence="3 11" id="KW-0813">Transport</keyword>
<dbReference type="PANTHER" id="PTHR30069">
    <property type="entry name" value="TONB-DEPENDENT OUTER MEMBRANE RECEPTOR"/>
    <property type="match status" value="1"/>
</dbReference>
<dbReference type="InterPro" id="IPR036942">
    <property type="entry name" value="Beta-barrel_TonB_sf"/>
</dbReference>
<feature type="signal peptide" evidence="13">
    <location>
        <begin position="1"/>
        <end position="21"/>
    </location>
</feature>
<evidence type="ECO:0000256" key="11">
    <source>
        <dbReference type="PROSITE-ProRule" id="PRU01360"/>
    </source>
</evidence>
<dbReference type="GO" id="GO:0015344">
    <property type="term" value="F:siderophore uptake transmembrane transporter activity"/>
    <property type="evidence" value="ECO:0007669"/>
    <property type="project" value="TreeGrafter"/>
</dbReference>
<evidence type="ECO:0000256" key="8">
    <source>
        <dbReference type="ARBA" id="ARBA00023136"/>
    </source>
</evidence>
<evidence type="ECO:0000256" key="1">
    <source>
        <dbReference type="ARBA" id="ARBA00004571"/>
    </source>
</evidence>
<keyword evidence="9 16" id="KW-0675">Receptor</keyword>
<dbReference type="EMBL" id="MARB01000001">
    <property type="protein sequence ID" value="ODJ89491.1"/>
    <property type="molecule type" value="Genomic_DNA"/>
</dbReference>
<sequence length="695" mass="78190">MINTKLIPIVVGLILSTTAQAMRDQQLDHFLSLSLEQLMEMEITISTDTKQTVSQAPAAVSVITVEDIEATGATNLVDILESVPGIHVRANQFAFRPLIQFRGTNANQTLLMINGTSMRDLMWGFGIFWKGIPSSIIDRVEIIRGPGSALFGADASAGVINVITKTAAKINHNEMGLRSGSFNSNTGWLQYGNSWNGFDIGLTINLATTDGHDPFVAADGQTQQDAALGSMVSLAPDNAQFDWKNQDIRLSVAKDDWQLRVDYMKHSDLKVGLTGAGVLDPLTTAEDSRFNLDLLYNDPDFSNDWGIDAELRYQDLDYTSGDGFQERPPGAFNGDYPQGVINQMQSAERRLSFEASGLFTGVDKHALRLGLGYTWQDLYLVKQLINMGIGPDGNPLPPGSPLVDVSNTPYAFAPEKTRSIRYLFLQDVWSFSDNWQLTAGVRYDDYSDFGDTLNPRLALVWQVSDRFTTKLLYGRAFRPPSFQELFAETSFSRPNPDLDPERSETVELILSYIPSNDLNIAINLYNLQQSDFIRAITSPGESDRRFQNTGNHTIQGIELEAKWQAAKTLRLSANYTIRNPDNNQFRAIDEPKQDAYARVDWNFRPDWNLNMQTNWIGERERRSNDSRSSLDDYTLTDTTLRYTGLNAWEFAFSIRNLFDEDAREYTAPSVTDDLILPERSLYAEIKYKVNSERYE</sequence>
<protein>
    <submittedName>
        <fullName evidence="16">Colicin I receptor</fullName>
    </submittedName>
</protein>
<evidence type="ECO:0000256" key="4">
    <source>
        <dbReference type="ARBA" id="ARBA00022452"/>
    </source>
</evidence>
<feature type="domain" description="TonB-dependent receptor-like beta-barrel" evidence="14">
    <location>
        <begin position="283"/>
        <end position="657"/>
    </location>
</feature>
<accession>A0A7Z0VQJ6</accession>
<gene>
    <name evidence="16" type="primary">cirA_1</name>
    <name evidence="16" type="ORF">CODIS_00490</name>
</gene>
<dbReference type="InterPro" id="IPR039426">
    <property type="entry name" value="TonB-dep_rcpt-like"/>
</dbReference>
<dbReference type="InterPro" id="IPR037066">
    <property type="entry name" value="Plug_dom_sf"/>
</dbReference>
<keyword evidence="4 11" id="KW-1134">Transmembrane beta strand</keyword>
<proteinExistence type="inferred from homology"/>
<dbReference type="Gene3D" id="2.170.130.10">
    <property type="entry name" value="TonB-dependent receptor, plug domain"/>
    <property type="match status" value="1"/>
</dbReference>
<keyword evidence="17" id="KW-1185">Reference proteome</keyword>
<keyword evidence="6 13" id="KW-0732">Signal</keyword>
<dbReference type="GO" id="GO:0044718">
    <property type="term" value="P:siderophore transmembrane transport"/>
    <property type="evidence" value="ECO:0007669"/>
    <property type="project" value="TreeGrafter"/>
</dbReference>
<dbReference type="Gene3D" id="2.40.170.20">
    <property type="entry name" value="TonB-dependent receptor, beta-barrel domain"/>
    <property type="match status" value="1"/>
</dbReference>
<evidence type="ECO:0000259" key="15">
    <source>
        <dbReference type="Pfam" id="PF07715"/>
    </source>
</evidence>
<keyword evidence="7 12" id="KW-0798">TonB box</keyword>
<dbReference type="PANTHER" id="PTHR30069:SF29">
    <property type="entry name" value="HEMOGLOBIN AND HEMOGLOBIN-HAPTOGLOBIN-BINDING PROTEIN 1-RELATED"/>
    <property type="match status" value="1"/>
</dbReference>
<dbReference type="Pfam" id="PF07715">
    <property type="entry name" value="Plug"/>
    <property type="match status" value="1"/>
</dbReference>
<dbReference type="InterPro" id="IPR000531">
    <property type="entry name" value="Beta-barrel_TonB"/>
</dbReference>
<evidence type="ECO:0000256" key="2">
    <source>
        <dbReference type="ARBA" id="ARBA00008143"/>
    </source>
</evidence>
<dbReference type="PROSITE" id="PS52016">
    <property type="entry name" value="TONB_DEPENDENT_REC_3"/>
    <property type="match status" value="1"/>
</dbReference>
<organism evidence="16 17">
    <name type="scientific">Candidatus Thiodiazotropha endolucinida</name>
    <dbReference type="NCBI Taxonomy" id="1655433"/>
    <lineage>
        <taxon>Bacteria</taxon>
        <taxon>Pseudomonadati</taxon>
        <taxon>Pseudomonadota</taxon>
        <taxon>Gammaproteobacteria</taxon>
        <taxon>Chromatiales</taxon>
        <taxon>Sedimenticolaceae</taxon>
        <taxon>Candidatus Thiodiazotropha</taxon>
    </lineage>
</organism>
<dbReference type="AlphaFoldDB" id="A0A7Z0VQJ6"/>
<feature type="domain" description="TonB-dependent receptor plug" evidence="15">
    <location>
        <begin position="53"/>
        <end position="159"/>
    </location>
</feature>
<dbReference type="OrthoDB" id="9764669at2"/>
<evidence type="ECO:0000256" key="3">
    <source>
        <dbReference type="ARBA" id="ARBA00022448"/>
    </source>
</evidence>
<evidence type="ECO:0000256" key="5">
    <source>
        <dbReference type="ARBA" id="ARBA00022692"/>
    </source>
</evidence>